<comment type="caution">
    <text evidence="1">The sequence shown here is derived from an EMBL/GenBank/DDBJ whole genome shotgun (WGS) entry which is preliminary data.</text>
</comment>
<dbReference type="AlphaFoldDB" id="A0A5C5X2X5"/>
<sequence length="60" mass="6722">MDCGENSVRSLRKNGNLRVETMWRSSILGSANGDSQLQPLDRMCLESRLRQLAVAMAFHA</sequence>
<keyword evidence="2" id="KW-1185">Reference proteome</keyword>
<dbReference type="Proteomes" id="UP000317243">
    <property type="component" value="Unassembled WGS sequence"/>
</dbReference>
<proteinExistence type="predicted"/>
<organism evidence="1 2">
    <name type="scientific">Thalassoglobus neptunius</name>
    <dbReference type="NCBI Taxonomy" id="1938619"/>
    <lineage>
        <taxon>Bacteria</taxon>
        <taxon>Pseudomonadati</taxon>
        <taxon>Planctomycetota</taxon>
        <taxon>Planctomycetia</taxon>
        <taxon>Planctomycetales</taxon>
        <taxon>Planctomycetaceae</taxon>
        <taxon>Thalassoglobus</taxon>
    </lineage>
</organism>
<name>A0A5C5X2X5_9PLAN</name>
<reference evidence="1 2" key="1">
    <citation type="submission" date="2019-02" db="EMBL/GenBank/DDBJ databases">
        <title>Deep-cultivation of Planctomycetes and their phenomic and genomic characterization uncovers novel biology.</title>
        <authorList>
            <person name="Wiegand S."/>
            <person name="Jogler M."/>
            <person name="Boedeker C."/>
            <person name="Pinto D."/>
            <person name="Vollmers J."/>
            <person name="Rivas-Marin E."/>
            <person name="Kohn T."/>
            <person name="Peeters S.H."/>
            <person name="Heuer A."/>
            <person name="Rast P."/>
            <person name="Oberbeckmann S."/>
            <person name="Bunk B."/>
            <person name="Jeske O."/>
            <person name="Meyerdierks A."/>
            <person name="Storesund J.E."/>
            <person name="Kallscheuer N."/>
            <person name="Luecker S."/>
            <person name="Lage O.M."/>
            <person name="Pohl T."/>
            <person name="Merkel B.J."/>
            <person name="Hornburger P."/>
            <person name="Mueller R.-W."/>
            <person name="Bruemmer F."/>
            <person name="Labrenz M."/>
            <person name="Spormann A.M."/>
            <person name="Op Den Camp H."/>
            <person name="Overmann J."/>
            <person name="Amann R."/>
            <person name="Jetten M.S.M."/>
            <person name="Mascher T."/>
            <person name="Medema M.H."/>
            <person name="Devos D.P."/>
            <person name="Kaster A.-K."/>
            <person name="Ovreas L."/>
            <person name="Rohde M."/>
            <person name="Galperin M.Y."/>
            <person name="Jogler C."/>
        </authorList>
    </citation>
    <scope>NUCLEOTIDE SEQUENCE [LARGE SCALE GENOMIC DNA]</scope>
    <source>
        <strain evidence="1 2">KOR42</strain>
    </source>
</reference>
<accession>A0A5C5X2X5</accession>
<evidence type="ECO:0000313" key="2">
    <source>
        <dbReference type="Proteomes" id="UP000317243"/>
    </source>
</evidence>
<protein>
    <submittedName>
        <fullName evidence="1">Uncharacterized protein</fullName>
    </submittedName>
</protein>
<evidence type="ECO:0000313" key="1">
    <source>
        <dbReference type="EMBL" id="TWT57138.1"/>
    </source>
</evidence>
<dbReference type="EMBL" id="SIHI01000001">
    <property type="protein sequence ID" value="TWT57138.1"/>
    <property type="molecule type" value="Genomic_DNA"/>
</dbReference>
<gene>
    <name evidence="1" type="ORF">KOR42_04960</name>
</gene>